<dbReference type="SUPFAM" id="SSF54001">
    <property type="entry name" value="Cysteine proteinases"/>
    <property type="match status" value="1"/>
</dbReference>
<dbReference type="InterPro" id="IPR028889">
    <property type="entry name" value="USP"/>
</dbReference>
<feature type="compositionally biased region" description="Low complexity" evidence="8">
    <location>
        <begin position="250"/>
        <end position="262"/>
    </location>
</feature>
<evidence type="ECO:0000256" key="8">
    <source>
        <dbReference type="SAM" id="MobiDB-lite"/>
    </source>
</evidence>
<dbReference type="GO" id="GO:0006508">
    <property type="term" value="P:proteolysis"/>
    <property type="evidence" value="ECO:0007669"/>
    <property type="project" value="UniProtKB-KW"/>
</dbReference>
<dbReference type="RefSeq" id="XP_008717258.1">
    <property type="nucleotide sequence ID" value="XM_008719036.1"/>
</dbReference>
<evidence type="ECO:0000256" key="4">
    <source>
        <dbReference type="ARBA" id="ARBA00022670"/>
    </source>
</evidence>
<keyword evidence="11" id="KW-1185">Reference proteome</keyword>
<dbReference type="InParanoid" id="W2RVT6"/>
<dbReference type="GO" id="GO:0005634">
    <property type="term" value="C:nucleus"/>
    <property type="evidence" value="ECO:0007669"/>
    <property type="project" value="UniProtKB-SubCell"/>
</dbReference>
<organism evidence="10 11">
    <name type="scientific">Cyphellophora europaea (strain CBS 101466)</name>
    <name type="common">Phialophora europaea</name>
    <dbReference type="NCBI Taxonomy" id="1220924"/>
    <lineage>
        <taxon>Eukaryota</taxon>
        <taxon>Fungi</taxon>
        <taxon>Dikarya</taxon>
        <taxon>Ascomycota</taxon>
        <taxon>Pezizomycotina</taxon>
        <taxon>Eurotiomycetes</taxon>
        <taxon>Chaetothyriomycetidae</taxon>
        <taxon>Chaetothyriales</taxon>
        <taxon>Cyphellophoraceae</taxon>
        <taxon>Cyphellophora</taxon>
    </lineage>
</organism>
<dbReference type="Pfam" id="PF00443">
    <property type="entry name" value="UCH"/>
    <property type="match status" value="1"/>
</dbReference>
<dbReference type="GO" id="GO:0004843">
    <property type="term" value="F:cysteine-type deubiquitinase activity"/>
    <property type="evidence" value="ECO:0007669"/>
    <property type="project" value="UniProtKB-EC"/>
</dbReference>
<dbReference type="Proteomes" id="UP000030752">
    <property type="component" value="Unassembled WGS sequence"/>
</dbReference>
<feature type="compositionally biased region" description="Polar residues" evidence="8">
    <location>
        <begin position="494"/>
        <end position="509"/>
    </location>
</feature>
<reference evidence="10 11" key="1">
    <citation type="submission" date="2013-03" db="EMBL/GenBank/DDBJ databases">
        <title>The Genome Sequence of Phialophora europaea CBS 101466.</title>
        <authorList>
            <consortium name="The Broad Institute Genomics Platform"/>
            <person name="Cuomo C."/>
            <person name="de Hoog S."/>
            <person name="Gorbushina A."/>
            <person name="Walker B."/>
            <person name="Young S.K."/>
            <person name="Zeng Q."/>
            <person name="Gargeya S."/>
            <person name="Fitzgerald M."/>
            <person name="Haas B."/>
            <person name="Abouelleil A."/>
            <person name="Allen A.W."/>
            <person name="Alvarado L."/>
            <person name="Arachchi H.M."/>
            <person name="Berlin A.M."/>
            <person name="Chapman S.B."/>
            <person name="Gainer-Dewar J."/>
            <person name="Goldberg J."/>
            <person name="Griggs A."/>
            <person name="Gujja S."/>
            <person name="Hansen M."/>
            <person name="Howarth C."/>
            <person name="Imamovic A."/>
            <person name="Ireland A."/>
            <person name="Larimer J."/>
            <person name="McCowan C."/>
            <person name="Murphy C."/>
            <person name="Pearson M."/>
            <person name="Poon T.W."/>
            <person name="Priest M."/>
            <person name="Roberts A."/>
            <person name="Saif S."/>
            <person name="Shea T."/>
            <person name="Sisk P."/>
            <person name="Sykes S."/>
            <person name="Wortman J."/>
            <person name="Nusbaum C."/>
            <person name="Birren B."/>
        </authorList>
    </citation>
    <scope>NUCLEOTIDE SEQUENCE [LARGE SCALE GENOMIC DNA]</scope>
    <source>
        <strain evidence="10 11">CBS 101466</strain>
    </source>
</reference>
<comment type="similarity">
    <text evidence="2">Belongs to the peptidase C19 family.</text>
</comment>
<keyword evidence="4" id="KW-0645">Protease</keyword>
<feature type="domain" description="USP" evidence="9">
    <location>
        <begin position="54"/>
        <end position="473"/>
    </location>
</feature>
<evidence type="ECO:0000256" key="1">
    <source>
        <dbReference type="ARBA" id="ARBA00000707"/>
    </source>
</evidence>
<feature type="compositionally biased region" description="Polar residues" evidence="8">
    <location>
        <begin position="557"/>
        <end position="574"/>
    </location>
</feature>
<dbReference type="GO" id="GO:0016579">
    <property type="term" value="P:protein deubiquitination"/>
    <property type="evidence" value="ECO:0007669"/>
    <property type="project" value="InterPro"/>
</dbReference>
<feature type="compositionally biased region" description="Polar residues" evidence="8">
    <location>
        <begin position="287"/>
        <end position="300"/>
    </location>
</feature>
<evidence type="ECO:0000256" key="6">
    <source>
        <dbReference type="ARBA" id="ARBA00022801"/>
    </source>
</evidence>
<evidence type="ECO:0000313" key="11">
    <source>
        <dbReference type="Proteomes" id="UP000030752"/>
    </source>
</evidence>
<proteinExistence type="inferred from homology"/>
<feature type="region of interest" description="Disordered" evidence="8">
    <location>
        <begin position="286"/>
        <end position="306"/>
    </location>
</feature>
<dbReference type="eggNOG" id="ENOG502RZJR">
    <property type="taxonomic scope" value="Eukaryota"/>
</dbReference>
<evidence type="ECO:0000256" key="5">
    <source>
        <dbReference type="ARBA" id="ARBA00022786"/>
    </source>
</evidence>
<dbReference type="Gene3D" id="3.90.70.10">
    <property type="entry name" value="Cysteine proteinases"/>
    <property type="match status" value="2"/>
</dbReference>
<evidence type="ECO:0000256" key="2">
    <source>
        <dbReference type="ARBA" id="ARBA00009085"/>
    </source>
</evidence>
<dbReference type="PANTHER" id="PTHR24006:SF722">
    <property type="entry name" value="UBIQUITIN CARBOXYL-TERMINAL HYDROLASE 48"/>
    <property type="match status" value="1"/>
</dbReference>
<keyword evidence="7" id="KW-0788">Thiol protease</keyword>
<sequence length="675" mass="74359">METKGVKVRDSTILWTLHSRVAEGNDDLAYNFLLAISDASEGIISPYNPTTRLRGAVNRQSVTCYLDSTLFAMFSRLGSFEAMLYNTFADLARQKLSFLLRLWVNMLRTGQLITVDVTERIQASIAECGWQEAAELHQQDASEAFSFITGKLELPLLTLKMDIYHSGKEDTADDHKFINERLLEVAIPENPDGEQKEITLEECLEEYFNNRVEVRRYLERRTTMNSMKSPVDGKLKAAAIHVETMEIDPDSSPITPIASTPSGPLTRPPARPRQQSIIQERYAPARTVSSGTTPLSQVDTDASGRSRAGSLRKTVMMPGWQFFSLIPWYTDNTPSNDAQVAAHFSSVRPVLGLCLKRYTFQNGRPARLGTYVDIPVEIGLPHFIQEDHMEDGTNFGNFKLSLQSVVCHRGESVDSGHYIALVRGTTRAPENVAAGDTKHWLRFDDLAPQRITLVDIHQALREETPYLLFYQILPIDEASGSRSDTEASEAFGDPSSTSLPLSRVSTTGLPSGRPSLETTGPNDSRGRSPNEESRASIVSFSETAAAGSLAAPSPPSNGQSRKGSTASHQRSVSKGSDGGSGLGRTLSKLTKRRSREVPRNQHHETEPAKIQVQEITDLTPETSQVAPVAKPNTLAVTTTPGHSGRSHKRDSSKGKNRLSKHGGKDKDLDRECIVM</sequence>
<accession>W2RVT6</accession>
<dbReference type="VEuPathDB" id="FungiDB:HMPREF1541_04692"/>
<dbReference type="EC" id="3.4.19.12" evidence="3"/>
<feature type="compositionally biased region" description="Basic and acidic residues" evidence="8">
    <location>
        <begin position="524"/>
        <end position="534"/>
    </location>
</feature>
<protein>
    <recommendedName>
        <fullName evidence="3">ubiquitinyl hydrolase 1</fullName>
        <ecNumber evidence="3">3.4.19.12</ecNumber>
    </recommendedName>
</protein>
<evidence type="ECO:0000256" key="7">
    <source>
        <dbReference type="ARBA" id="ARBA00022807"/>
    </source>
</evidence>
<feature type="compositionally biased region" description="Polar residues" evidence="8">
    <location>
        <begin position="613"/>
        <end position="625"/>
    </location>
</feature>
<evidence type="ECO:0000256" key="3">
    <source>
        <dbReference type="ARBA" id="ARBA00012759"/>
    </source>
</evidence>
<dbReference type="InterPro" id="IPR038765">
    <property type="entry name" value="Papain-like_cys_pep_sf"/>
</dbReference>
<dbReference type="AlphaFoldDB" id="W2RVT6"/>
<dbReference type="STRING" id="1220924.W2RVT6"/>
<dbReference type="OrthoDB" id="6287070at2759"/>
<feature type="region of interest" description="Disordered" evidence="8">
    <location>
        <begin position="480"/>
        <end position="675"/>
    </location>
</feature>
<feature type="compositionally biased region" description="Basic and acidic residues" evidence="8">
    <location>
        <begin position="595"/>
        <end position="607"/>
    </location>
</feature>
<gene>
    <name evidence="10" type="ORF">HMPREF1541_04692</name>
</gene>
<dbReference type="PANTHER" id="PTHR24006">
    <property type="entry name" value="UBIQUITIN CARBOXYL-TERMINAL HYDROLASE"/>
    <property type="match status" value="1"/>
</dbReference>
<feature type="compositionally biased region" description="Basic and acidic residues" evidence="8">
    <location>
        <begin position="662"/>
        <end position="675"/>
    </location>
</feature>
<dbReference type="HOGENOM" id="CLU_009919_1_0_1"/>
<dbReference type="GO" id="GO:0005829">
    <property type="term" value="C:cytosol"/>
    <property type="evidence" value="ECO:0007669"/>
    <property type="project" value="TreeGrafter"/>
</dbReference>
<keyword evidence="5" id="KW-0833">Ubl conjugation pathway</keyword>
<feature type="region of interest" description="Disordered" evidence="8">
    <location>
        <begin position="248"/>
        <end position="271"/>
    </location>
</feature>
<evidence type="ECO:0000259" key="9">
    <source>
        <dbReference type="PROSITE" id="PS50235"/>
    </source>
</evidence>
<dbReference type="InterPro" id="IPR001394">
    <property type="entry name" value="Peptidase_C19_UCH"/>
</dbReference>
<dbReference type="PROSITE" id="PS50235">
    <property type="entry name" value="USP_3"/>
    <property type="match status" value="1"/>
</dbReference>
<keyword evidence="6" id="KW-0378">Hydrolase</keyword>
<name>W2RVT6_CYPE1</name>
<dbReference type="GeneID" id="19972031"/>
<evidence type="ECO:0000313" key="10">
    <source>
        <dbReference type="EMBL" id="ETN40415.1"/>
    </source>
</evidence>
<feature type="compositionally biased region" description="Basic residues" evidence="8">
    <location>
        <begin position="644"/>
        <end position="661"/>
    </location>
</feature>
<comment type="catalytic activity">
    <reaction evidence="1">
        <text>Thiol-dependent hydrolysis of ester, thioester, amide, peptide and isopeptide bonds formed by the C-terminal Gly of ubiquitin (a 76-residue protein attached to proteins as an intracellular targeting signal).</text>
        <dbReference type="EC" id="3.4.19.12"/>
    </reaction>
</comment>
<dbReference type="InterPro" id="IPR050164">
    <property type="entry name" value="Peptidase_C19"/>
</dbReference>
<dbReference type="EMBL" id="KB822720">
    <property type="protein sequence ID" value="ETN40415.1"/>
    <property type="molecule type" value="Genomic_DNA"/>
</dbReference>